<keyword evidence="7 11" id="KW-0482">Metalloprotease</keyword>
<reference evidence="16" key="2">
    <citation type="submission" date="2017-02" db="UniProtKB">
        <authorList>
            <consortium name="WormBaseParasite"/>
        </authorList>
    </citation>
    <scope>IDENTIFICATION</scope>
</reference>
<evidence type="ECO:0000256" key="7">
    <source>
        <dbReference type="ARBA" id="ARBA00023049"/>
    </source>
</evidence>
<evidence type="ECO:0000313" key="16">
    <source>
        <dbReference type="WBParaSite" id="ACAC_0000777401-mRNA-1"/>
    </source>
</evidence>
<evidence type="ECO:0000256" key="8">
    <source>
        <dbReference type="ARBA" id="ARBA00023145"/>
    </source>
</evidence>
<evidence type="ECO:0000256" key="2">
    <source>
        <dbReference type="ARBA" id="ARBA00022670"/>
    </source>
</evidence>
<dbReference type="Proteomes" id="UP000035642">
    <property type="component" value="Unassembled WGS sequence"/>
</dbReference>
<organism evidence="15 16">
    <name type="scientific">Angiostrongylus cantonensis</name>
    <name type="common">Rat lungworm</name>
    <dbReference type="NCBI Taxonomy" id="6313"/>
    <lineage>
        <taxon>Eukaryota</taxon>
        <taxon>Metazoa</taxon>
        <taxon>Ecdysozoa</taxon>
        <taxon>Nematoda</taxon>
        <taxon>Chromadorea</taxon>
        <taxon>Rhabditida</taxon>
        <taxon>Rhabditina</taxon>
        <taxon>Rhabditomorpha</taxon>
        <taxon>Strongyloidea</taxon>
        <taxon>Metastrongylidae</taxon>
        <taxon>Angiostrongylus</taxon>
    </lineage>
</organism>
<comment type="caution">
    <text evidence="10">Lacks conserved residue(s) required for the propagation of feature annotation.</text>
</comment>
<dbReference type="SMART" id="SM00254">
    <property type="entry name" value="ShKT"/>
    <property type="match status" value="1"/>
</dbReference>
<keyword evidence="3 11" id="KW-0479">Metal-binding</keyword>
<keyword evidence="2 11" id="KW-0645">Protease</keyword>
<keyword evidence="9 10" id="KW-1015">Disulfide bond</keyword>
<dbReference type="InterPro" id="IPR024079">
    <property type="entry name" value="MetalloPept_cat_dom_sf"/>
</dbReference>
<feature type="disulfide bond" evidence="10">
    <location>
        <begin position="210"/>
        <end position="244"/>
    </location>
</feature>
<keyword evidence="6 11" id="KW-0862">Zinc</keyword>
<evidence type="ECO:0000256" key="10">
    <source>
        <dbReference type="PROSITE-ProRule" id="PRU01005"/>
    </source>
</evidence>
<dbReference type="GO" id="GO:0008270">
    <property type="term" value="F:zinc ion binding"/>
    <property type="evidence" value="ECO:0007669"/>
    <property type="project" value="UniProtKB-UniRule"/>
</dbReference>
<dbReference type="PANTHER" id="PTHR10127">
    <property type="entry name" value="DISCOIDIN, CUB, EGF, LAMININ , AND ZINC METALLOPROTEASE DOMAIN CONTAINING"/>
    <property type="match status" value="1"/>
</dbReference>
<dbReference type="InterPro" id="IPR001506">
    <property type="entry name" value="Peptidase_M12A"/>
</dbReference>
<dbReference type="CDD" id="cd04280">
    <property type="entry name" value="ZnMc_astacin_like"/>
    <property type="match status" value="1"/>
</dbReference>
<dbReference type="InterPro" id="IPR003582">
    <property type="entry name" value="ShKT_dom"/>
</dbReference>
<dbReference type="EC" id="3.4.24.-" evidence="12"/>
<evidence type="ECO:0000256" key="5">
    <source>
        <dbReference type="ARBA" id="ARBA00022801"/>
    </source>
</evidence>
<dbReference type="STRING" id="6313.A0A0K0DBH0"/>
<evidence type="ECO:0000259" key="13">
    <source>
        <dbReference type="PROSITE" id="PS51670"/>
    </source>
</evidence>
<dbReference type="InterPro" id="IPR006026">
    <property type="entry name" value="Peptidase_Metallo"/>
</dbReference>
<evidence type="ECO:0000256" key="6">
    <source>
        <dbReference type="ARBA" id="ARBA00022833"/>
    </source>
</evidence>
<keyword evidence="8" id="KW-0865">Zymogen</keyword>
<proteinExistence type="predicted"/>
<dbReference type="Gene3D" id="3.40.390.10">
    <property type="entry name" value="Collagenase (Catalytic Domain)"/>
    <property type="match status" value="1"/>
</dbReference>
<dbReference type="InterPro" id="IPR034035">
    <property type="entry name" value="Astacin-like_dom"/>
</dbReference>
<keyword evidence="5 11" id="KW-0378">Hydrolase</keyword>
<dbReference type="Pfam" id="PF01549">
    <property type="entry name" value="ShK"/>
    <property type="match status" value="1"/>
</dbReference>
<dbReference type="Gene3D" id="1.10.10.1940">
    <property type="match status" value="1"/>
</dbReference>
<keyword evidence="15" id="KW-1185">Reference proteome</keyword>
<reference evidence="15" key="1">
    <citation type="submission" date="2012-09" db="EMBL/GenBank/DDBJ databases">
        <authorList>
            <person name="Martin A.A."/>
        </authorList>
    </citation>
    <scope>NUCLEOTIDE SEQUENCE</scope>
</reference>
<evidence type="ECO:0000256" key="4">
    <source>
        <dbReference type="ARBA" id="ARBA00022729"/>
    </source>
</evidence>
<dbReference type="Pfam" id="PF01400">
    <property type="entry name" value="Astacin"/>
    <property type="match status" value="1"/>
</dbReference>
<dbReference type="PANTHER" id="PTHR10127:SF829">
    <property type="entry name" value="ZINC METALLOPROTEINASE NAS-6"/>
    <property type="match status" value="1"/>
</dbReference>
<comment type="function">
    <text evidence="1">Metalloprotease.</text>
</comment>
<evidence type="ECO:0000256" key="11">
    <source>
        <dbReference type="PROSITE-ProRule" id="PRU01211"/>
    </source>
</evidence>
<dbReference type="SUPFAM" id="SSF55486">
    <property type="entry name" value="Metalloproteases ('zincins'), catalytic domain"/>
    <property type="match status" value="1"/>
</dbReference>
<comment type="cofactor">
    <cofactor evidence="11 12">
        <name>Zn(2+)</name>
        <dbReference type="ChEBI" id="CHEBI:29105"/>
    </cofactor>
    <text evidence="11 12">Binds 1 zinc ion per subunit.</text>
</comment>
<name>A0A0K0DBH0_ANGCA</name>
<feature type="binding site" evidence="11">
    <location>
        <position position="95"/>
    </location>
    <ligand>
        <name>Zn(2+)</name>
        <dbReference type="ChEBI" id="CHEBI:29105"/>
        <note>catalytic</note>
    </ligand>
</feature>
<dbReference type="AlphaFoldDB" id="A0A0K0DBH0"/>
<dbReference type="GO" id="GO:0004222">
    <property type="term" value="F:metalloendopeptidase activity"/>
    <property type="evidence" value="ECO:0007669"/>
    <property type="project" value="UniProtKB-UniRule"/>
</dbReference>
<dbReference type="GO" id="GO:0006508">
    <property type="term" value="P:proteolysis"/>
    <property type="evidence" value="ECO:0007669"/>
    <property type="project" value="UniProtKB-KW"/>
</dbReference>
<evidence type="ECO:0000256" key="9">
    <source>
        <dbReference type="ARBA" id="ARBA00023157"/>
    </source>
</evidence>
<dbReference type="WBParaSite" id="ACAC_0000777401-mRNA-1">
    <property type="protein sequence ID" value="ACAC_0000777401-mRNA-1"/>
    <property type="gene ID" value="ACAC_0000777401"/>
</dbReference>
<feature type="domain" description="Peptidase M12A" evidence="14">
    <location>
        <begin position="1"/>
        <end position="184"/>
    </location>
</feature>
<feature type="binding site" evidence="11">
    <location>
        <position position="99"/>
    </location>
    <ligand>
        <name>Zn(2+)</name>
        <dbReference type="ChEBI" id="CHEBI:29105"/>
        <note>catalytic</note>
    </ligand>
</feature>
<evidence type="ECO:0000256" key="12">
    <source>
        <dbReference type="RuleBase" id="RU361183"/>
    </source>
</evidence>
<protein>
    <recommendedName>
        <fullName evidence="12">Metalloendopeptidase</fullName>
        <ecNumber evidence="12">3.4.24.-</ecNumber>
    </recommendedName>
</protein>
<feature type="active site" evidence="11">
    <location>
        <position position="96"/>
    </location>
</feature>
<keyword evidence="4" id="KW-0732">Signal</keyword>
<dbReference type="FunFam" id="1.10.10.1940:FF:000002">
    <property type="entry name" value="PHAryngeal gland Toxin-related"/>
    <property type="match status" value="1"/>
</dbReference>
<sequence>MDTAFCTWVSATGICHGPPELSKRCRSALHEVKAIETAFASYTKKTCIRFQPRKDEVDFLNIVKGYGCYSQVGRTGGKQEISLGRGCLYHEIIVHELMHSLGFWHEHSRDDRDEHIRIRWENILPGMKSQFDKVSSILQDTQGEKYDYRSIMHYDSTAFSRNGRHTIETVEDGFTNINKLYQCPSIRRGNQHRTFPTTTTELVDVVEESCQDHFTDCLHFTQYCQRASFFFVMKTYCPQTCGHCTELDI</sequence>
<dbReference type="PRINTS" id="PR00480">
    <property type="entry name" value="ASTACIN"/>
</dbReference>
<dbReference type="SMART" id="SM00235">
    <property type="entry name" value="ZnMc"/>
    <property type="match status" value="1"/>
</dbReference>
<feature type="binding site" evidence="11">
    <location>
        <position position="105"/>
    </location>
    <ligand>
        <name>Zn(2+)</name>
        <dbReference type="ChEBI" id="CHEBI:29105"/>
        <note>catalytic</note>
    </ligand>
</feature>
<dbReference type="PROSITE" id="PS51864">
    <property type="entry name" value="ASTACIN"/>
    <property type="match status" value="1"/>
</dbReference>
<evidence type="ECO:0000313" key="15">
    <source>
        <dbReference type="Proteomes" id="UP000035642"/>
    </source>
</evidence>
<evidence type="ECO:0000256" key="1">
    <source>
        <dbReference type="ARBA" id="ARBA00002657"/>
    </source>
</evidence>
<evidence type="ECO:0000259" key="14">
    <source>
        <dbReference type="PROSITE" id="PS51864"/>
    </source>
</evidence>
<dbReference type="PROSITE" id="PS51670">
    <property type="entry name" value="SHKT"/>
    <property type="match status" value="1"/>
</dbReference>
<accession>A0A0K0DBH0</accession>
<feature type="domain" description="ShKT" evidence="13">
    <location>
        <begin position="210"/>
        <end position="244"/>
    </location>
</feature>
<evidence type="ECO:0000256" key="3">
    <source>
        <dbReference type="ARBA" id="ARBA00022723"/>
    </source>
</evidence>